<evidence type="ECO:0000313" key="2">
    <source>
        <dbReference type="Proteomes" id="UP000019184"/>
    </source>
</evidence>
<dbReference type="AlphaFoldDB" id="A0A7U7J386"/>
<sequence length="27" mass="3150">MIRCNYYVFMCDTEQTALDFKTKLGAS</sequence>
<dbReference type="EMBL" id="CBTK010000217">
    <property type="protein sequence ID" value="CDH45844.1"/>
    <property type="molecule type" value="Genomic_DNA"/>
</dbReference>
<comment type="caution">
    <text evidence="1">The sequence shown here is derived from an EMBL/GenBank/DDBJ whole genome shotgun (WGS) entry which is preliminary data.</text>
</comment>
<keyword evidence="2" id="KW-1185">Reference proteome</keyword>
<reference evidence="1 2" key="1">
    <citation type="journal article" date="2014" name="ISME J.">
        <title>Candidatus Competibacter-lineage genomes retrieved from metagenomes reveal functional metabolic diversity.</title>
        <authorList>
            <person name="McIlroy S.J."/>
            <person name="Albertsen M."/>
            <person name="Andresen E.K."/>
            <person name="Saunders A.M."/>
            <person name="Kristiansen R."/>
            <person name="Stokholm-Bjerregaard M."/>
            <person name="Nielsen K.L."/>
            <person name="Nielsen P.H."/>
        </authorList>
    </citation>
    <scope>NUCLEOTIDE SEQUENCE [LARGE SCALE GENOMIC DNA]</scope>
    <source>
        <strain evidence="1 2">Run_B_J11</strain>
    </source>
</reference>
<accession>A0A7U7J386</accession>
<name>A0A7U7J386_9GAMM</name>
<gene>
    <name evidence="1" type="ORF">BN874_2940002</name>
</gene>
<proteinExistence type="predicted"/>
<evidence type="ECO:0000313" key="1">
    <source>
        <dbReference type="EMBL" id="CDH45844.1"/>
    </source>
</evidence>
<protein>
    <submittedName>
        <fullName evidence="1">Uncharacterized protein</fullName>
    </submittedName>
</protein>
<dbReference type="Proteomes" id="UP000019184">
    <property type="component" value="Unassembled WGS sequence"/>
</dbReference>
<organism evidence="1 2">
    <name type="scientific">Candidatus Contendobacter odensis Run_B_J11</name>
    <dbReference type="NCBI Taxonomy" id="1400861"/>
    <lineage>
        <taxon>Bacteria</taxon>
        <taxon>Pseudomonadati</taxon>
        <taxon>Pseudomonadota</taxon>
        <taxon>Gammaproteobacteria</taxon>
        <taxon>Candidatus Competibacteraceae</taxon>
        <taxon>Candidatus Contendibacter</taxon>
    </lineage>
</organism>